<evidence type="ECO:0000256" key="1">
    <source>
        <dbReference type="ARBA" id="ARBA00004496"/>
    </source>
</evidence>
<dbReference type="AlphaFoldDB" id="A0A7C9MMQ0"/>
<evidence type="ECO:0000256" key="5">
    <source>
        <dbReference type="ARBA" id="ARBA00022490"/>
    </source>
</evidence>
<evidence type="ECO:0000313" key="15">
    <source>
        <dbReference type="EMBL" id="MYL84793.1"/>
    </source>
</evidence>
<proteinExistence type="inferred from homology"/>
<comment type="subunit">
    <text evidence="3">Homodimer.</text>
</comment>
<dbReference type="PANTHER" id="PTHR11712:SF306">
    <property type="entry name" value="3-OXOACYL-[ACYL-CARRIER-PROTEIN] SYNTHASE 1"/>
    <property type="match status" value="1"/>
</dbReference>
<feature type="domain" description="Ketosynthase family 3 (KS3)" evidence="14">
    <location>
        <begin position="1"/>
        <end position="404"/>
    </location>
</feature>
<keyword evidence="16" id="KW-1185">Reference proteome</keyword>
<keyword evidence="6 13" id="KW-0808">Transferase</keyword>
<dbReference type="InterPro" id="IPR014030">
    <property type="entry name" value="Ketoacyl_synth_N"/>
</dbReference>
<comment type="caution">
    <text evidence="15">The sequence shown here is derived from an EMBL/GenBank/DDBJ whole genome shotgun (WGS) entry which is preliminary data.</text>
</comment>
<evidence type="ECO:0000256" key="7">
    <source>
        <dbReference type="ARBA" id="ARBA00023315"/>
    </source>
</evidence>
<evidence type="ECO:0000313" key="16">
    <source>
        <dbReference type="Proteomes" id="UP000482487"/>
    </source>
</evidence>
<keyword evidence="5" id="KW-0963">Cytoplasm</keyword>
<comment type="subcellular location">
    <subcellularLocation>
        <location evidence="1">Cytoplasm</location>
    </subcellularLocation>
</comment>
<comment type="catalytic activity">
    <reaction evidence="11">
        <text>(3Z)-decenoyl-[ACP] + malonyl-[ACP] + H(+) = 3-oxo-(5Z)-dodecenoyl-[ACP] + holo-[ACP] + CO2</text>
        <dbReference type="Rhea" id="RHEA:54940"/>
        <dbReference type="Rhea" id="RHEA-COMP:9623"/>
        <dbReference type="Rhea" id="RHEA-COMP:9685"/>
        <dbReference type="Rhea" id="RHEA-COMP:9927"/>
        <dbReference type="Rhea" id="RHEA-COMP:14042"/>
        <dbReference type="ChEBI" id="CHEBI:15378"/>
        <dbReference type="ChEBI" id="CHEBI:16526"/>
        <dbReference type="ChEBI" id="CHEBI:64479"/>
        <dbReference type="ChEBI" id="CHEBI:78449"/>
        <dbReference type="ChEBI" id="CHEBI:78798"/>
        <dbReference type="ChEBI" id="CHEBI:138410"/>
    </reaction>
    <physiologicalReaction direction="left-to-right" evidence="11">
        <dbReference type="Rhea" id="RHEA:54941"/>
    </physiologicalReaction>
</comment>
<comment type="catalytic activity">
    <reaction evidence="12">
        <text>a fatty acyl-[ACP] + malonyl-[ACP] + H(+) = a 3-oxoacyl-[ACP] + holo-[ACP] + CO2</text>
        <dbReference type="Rhea" id="RHEA:22836"/>
        <dbReference type="Rhea" id="RHEA-COMP:9623"/>
        <dbReference type="Rhea" id="RHEA-COMP:9685"/>
        <dbReference type="Rhea" id="RHEA-COMP:9916"/>
        <dbReference type="Rhea" id="RHEA-COMP:14125"/>
        <dbReference type="ChEBI" id="CHEBI:15378"/>
        <dbReference type="ChEBI" id="CHEBI:16526"/>
        <dbReference type="ChEBI" id="CHEBI:64479"/>
        <dbReference type="ChEBI" id="CHEBI:78449"/>
        <dbReference type="ChEBI" id="CHEBI:78776"/>
        <dbReference type="ChEBI" id="CHEBI:138651"/>
        <dbReference type="EC" id="2.3.1.41"/>
    </reaction>
    <physiologicalReaction direction="left-to-right" evidence="12">
        <dbReference type="Rhea" id="RHEA:22837"/>
    </physiologicalReaction>
</comment>
<dbReference type="OrthoDB" id="9808669at2"/>
<organism evidence="15 16">
    <name type="scientific">Solidesulfovibrio aerotolerans</name>
    <dbReference type="NCBI Taxonomy" id="295255"/>
    <lineage>
        <taxon>Bacteria</taxon>
        <taxon>Pseudomonadati</taxon>
        <taxon>Thermodesulfobacteriota</taxon>
        <taxon>Desulfovibrionia</taxon>
        <taxon>Desulfovibrionales</taxon>
        <taxon>Desulfovibrionaceae</taxon>
        <taxon>Solidesulfovibrio</taxon>
    </lineage>
</organism>
<evidence type="ECO:0000259" key="14">
    <source>
        <dbReference type="PROSITE" id="PS52004"/>
    </source>
</evidence>
<dbReference type="Pfam" id="PF00109">
    <property type="entry name" value="ketoacyl-synt"/>
    <property type="match status" value="1"/>
</dbReference>
<evidence type="ECO:0000256" key="3">
    <source>
        <dbReference type="ARBA" id="ARBA00011738"/>
    </source>
</evidence>
<comment type="similarity">
    <text evidence="2 13">Belongs to the thiolase-like superfamily. Beta-ketoacyl-ACP synthases family.</text>
</comment>
<dbReference type="SMART" id="SM00825">
    <property type="entry name" value="PKS_KS"/>
    <property type="match status" value="1"/>
</dbReference>
<accession>A0A7C9MMQ0</accession>
<reference evidence="15 16" key="1">
    <citation type="submission" date="2020-01" db="EMBL/GenBank/DDBJ databases">
        <title>Genome sequence of Desulfovibrio aerotolerans DSM 16695(T).</title>
        <authorList>
            <person name="Karnachuk O."/>
            <person name="Avakyan M."/>
            <person name="Mardanov A."/>
            <person name="Kadnikov V."/>
            <person name="Ravin N."/>
        </authorList>
    </citation>
    <scope>NUCLEOTIDE SEQUENCE [LARGE SCALE GENOMIC DNA]</scope>
    <source>
        <strain evidence="15 16">DSM 16695</strain>
    </source>
</reference>
<keyword evidence="7" id="KW-0012">Acyltransferase</keyword>
<dbReference type="EMBL" id="WVUD01000043">
    <property type="protein sequence ID" value="MYL84793.1"/>
    <property type="molecule type" value="Genomic_DNA"/>
</dbReference>
<dbReference type="InterPro" id="IPR020841">
    <property type="entry name" value="PKS_Beta-ketoAc_synthase_dom"/>
</dbReference>
<dbReference type="InterPro" id="IPR014031">
    <property type="entry name" value="Ketoacyl_synth_C"/>
</dbReference>
<evidence type="ECO:0000256" key="10">
    <source>
        <dbReference type="ARBA" id="ARBA00042143"/>
    </source>
</evidence>
<evidence type="ECO:0000256" key="8">
    <source>
        <dbReference type="ARBA" id="ARBA00039450"/>
    </source>
</evidence>
<dbReference type="Gene3D" id="3.40.47.10">
    <property type="match status" value="1"/>
</dbReference>
<evidence type="ECO:0000256" key="9">
    <source>
        <dbReference type="ARBA" id="ARBA00041620"/>
    </source>
</evidence>
<dbReference type="InterPro" id="IPR016039">
    <property type="entry name" value="Thiolase-like"/>
</dbReference>
<dbReference type="PANTHER" id="PTHR11712">
    <property type="entry name" value="POLYKETIDE SYNTHASE-RELATED"/>
    <property type="match status" value="1"/>
</dbReference>
<dbReference type="EC" id="2.3.1.41" evidence="4"/>
<dbReference type="GO" id="GO:0006633">
    <property type="term" value="P:fatty acid biosynthetic process"/>
    <property type="evidence" value="ECO:0007669"/>
    <property type="project" value="TreeGrafter"/>
</dbReference>
<sequence>MHRVVITGFGIVSCLGIGAENVGNALRQGKSGIVNDPERSALGFRSPLTGQISGFDRQAYLSRKQRKTMPDFVLHAYVAVEEAMGMARLTREDVHGPATGIIFGADSSCESAIRAVDIVRATGETKAIGGATVFGVMNSTVSMNLGCLFGIQGACWTVSAACASGTLAIGQAAQLVASGQQQRVICGGAQEINWQSTSSFDALRAFSMDSVNPTRASKPFDSRRDGLVPSGGAAALVLESHDSASRRGVPIAGEVLGFGFASDGESMAVPTGVGLGMAIRQALHQAGAGPEAIDYICAHATSTPRGDAVEAQVLLDIFGDIQPPTSSLKSMTGHELWMAGASQAVSCSIMAQGGFIAPNINFEEPDELSSRLNIIRELIPQGPQMALCNAAGFGGTNAALILGFQR</sequence>
<evidence type="ECO:0000256" key="6">
    <source>
        <dbReference type="ARBA" id="ARBA00022679"/>
    </source>
</evidence>
<dbReference type="GO" id="GO:0005829">
    <property type="term" value="C:cytosol"/>
    <property type="evidence" value="ECO:0007669"/>
    <property type="project" value="TreeGrafter"/>
</dbReference>
<dbReference type="Proteomes" id="UP000482487">
    <property type="component" value="Unassembled WGS sequence"/>
</dbReference>
<evidence type="ECO:0000256" key="2">
    <source>
        <dbReference type="ARBA" id="ARBA00008467"/>
    </source>
</evidence>
<protein>
    <recommendedName>
        <fullName evidence="8">3-oxoacyl-[acyl-carrier-protein] synthase 1</fullName>
        <ecNumber evidence="4">2.3.1.41</ecNumber>
    </recommendedName>
    <alternativeName>
        <fullName evidence="9">3-oxoacyl-[acyl-carrier-protein] synthase I</fullName>
    </alternativeName>
    <alternativeName>
        <fullName evidence="10">Beta-ketoacyl-ACP synthase I</fullName>
    </alternativeName>
</protein>
<dbReference type="InterPro" id="IPR000794">
    <property type="entry name" value="Beta-ketoacyl_synthase"/>
</dbReference>
<evidence type="ECO:0000256" key="11">
    <source>
        <dbReference type="ARBA" id="ARBA00048121"/>
    </source>
</evidence>
<evidence type="ECO:0000256" key="4">
    <source>
        <dbReference type="ARBA" id="ARBA00013191"/>
    </source>
</evidence>
<evidence type="ECO:0000256" key="13">
    <source>
        <dbReference type="RuleBase" id="RU003694"/>
    </source>
</evidence>
<dbReference type="Pfam" id="PF02801">
    <property type="entry name" value="Ketoacyl-synt_C"/>
    <property type="match status" value="1"/>
</dbReference>
<dbReference type="SUPFAM" id="SSF53901">
    <property type="entry name" value="Thiolase-like"/>
    <property type="match status" value="2"/>
</dbReference>
<gene>
    <name evidence="15" type="ORF">GTA51_16895</name>
</gene>
<dbReference type="PROSITE" id="PS52004">
    <property type="entry name" value="KS3_2"/>
    <property type="match status" value="1"/>
</dbReference>
<name>A0A7C9MMQ0_9BACT</name>
<dbReference type="GO" id="GO:0004315">
    <property type="term" value="F:3-oxoacyl-[acyl-carrier-protein] synthase activity"/>
    <property type="evidence" value="ECO:0007669"/>
    <property type="project" value="UniProtKB-EC"/>
</dbReference>
<dbReference type="CDD" id="cd00834">
    <property type="entry name" value="KAS_I_II"/>
    <property type="match status" value="1"/>
</dbReference>
<evidence type="ECO:0000256" key="12">
    <source>
        <dbReference type="ARBA" id="ARBA00048506"/>
    </source>
</evidence>